<organism evidence="2 3">
    <name type="scientific">Turnera subulata</name>
    <dbReference type="NCBI Taxonomy" id="218843"/>
    <lineage>
        <taxon>Eukaryota</taxon>
        <taxon>Viridiplantae</taxon>
        <taxon>Streptophyta</taxon>
        <taxon>Embryophyta</taxon>
        <taxon>Tracheophyta</taxon>
        <taxon>Spermatophyta</taxon>
        <taxon>Magnoliopsida</taxon>
        <taxon>eudicotyledons</taxon>
        <taxon>Gunneridae</taxon>
        <taxon>Pentapetalae</taxon>
        <taxon>rosids</taxon>
        <taxon>fabids</taxon>
        <taxon>Malpighiales</taxon>
        <taxon>Passifloraceae</taxon>
        <taxon>Turnera</taxon>
    </lineage>
</organism>
<name>A0A9Q0JRE7_9ROSI</name>
<accession>A0A9Q0JRE7</accession>
<dbReference type="PANTHER" id="PTHR34427:SF5">
    <property type="entry name" value="DUF4283 DOMAIN-CONTAINING PROTEIN"/>
    <property type="match status" value="1"/>
</dbReference>
<dbReference type="EMBL" id="JAKUCV010000103">
    <property type="protein sequence ID" value="KAJ4851249.1"/>
    <property type="molecule type" value="Genomic_DNA"/>
</dbReference>
<evidence type="ECO:0000313" key="2">
    <source>
        <dbReference type="EMBL" id="KAJ4851249.1"/>
    </source>
</evidence>
<feature type="region of interest" description="Disordered" evidence="1">
    <location>
        <begin position="221"/>
        <end position="263"/>
    </location>
</feature>
<evidence type="ECO:0008006" key="4">
    <source>
        <dbReference type="Google" id="ProtNLM"/>
    </source>
</evidence>
<gene>
    <name evidence="2" type="ORF">Tsubulata_012489</name>
</gene>
<dbReference type="Proteomes" id="UP001141552">
    <property type="component" value="Unassembled WGS sequence"/>
</dbReference>
<feature type="compositionally biased region" description="Basic and acidic residues" evidence="1">
    <location>
        <begin position="242"/>
        <end position="254"/>
    </location>
</feature>
<evidence type="ECO:0000313" key="3">
    <source>
        <dbReference type="Proteomes" id="UP001141552"/>
    </source>
</evidence>
<protein>
    <recommendedName>
        <fullName evidence="4">DUF4283 domain-containing protein</fullName>
    </recommendedName>
</protein>
<sequence>MQAAPRPIPKTMRKGDRSYAEAVEKRDGQAMDEHHETQTGESIFIPTSDTIAWLSRCAVEVLKDPKHMESALLVWKAHGLGDVEVSELGGDTILACFPSKEDMTQFLSVMPEWITLWFQSMEPWRHGIRAENRRCWLSLRGVPLNAWCNEFFAMIGSFFGQLLQVAPDTERRKCLDGACIQVLTTRGDVINKCLEFKVGGQDYKIDVVELCHPVTSGRLIPGVLSESDQDPSEESSEDEDGGHDYSEQEVDQKSTPEITGDPYQLMPIITRIERGPQCEACIQTPDALRKESQEFNADIIPKERGQSAYVQYLEQRLAQAIRAARVTQRRRFRKITAKGSIVSSDSSTNNDIRRMNMRLSVAKVRPSPVVSFTEQEARETVDMGNLMGWEGSNNQPQLVLLAKNLVEKEAVEWSKSRAND</sequence>
<proteinExistence type="predicted"/>
<dbReference type="OrthoDB" id="861279at2759"/>
<keyword evidence="3" id="KW-1185">Reference proteome</keyword>
<comment type="caution">
    <text evidence="2">The sequence shown here is derived from an EMBL/GenBank/DDBJ whole genome shotgun (WGS) entry which is preliminary data.</text>
</comment>
<evidence type="ECO:0000256" key="1">
    <source>
        <dbReference type="SAM" id="MobiDB-lite"/>
    </source>
</evidence>
<feature type="compositionally biased region" description="Acidic residues" evidence="1">
    <location>
        <begin position="227"/>
        <end position="241"/>
    </location>
</feature>
<dbReference type="PANTHER" id="PTHR34427">
    <property type="entry name" value="DUF4283 DOMAIN PROTEIN"/>
    <property type="match status" value="1"/>
</dbReference>
<reference evidence="2" key="2">
    <citation type="journal article" date="2023" name="Plants (Basel)">
        <title>Annotation of the Turnera subulata (Passifloraceae) Draft Genome Reveals the S-Locus Evolved after the Divergence of Turneroideae from Passifloroideae in a Stepwise Manner.</title>
        <authorList>
            <person name="Henning P.M."/>
            <person name="Roalson E.H."/>
            <person name="Mir W."/>
            <person name="McCubbin A.G."/>
            <person name="Shore J.S."/>
        </authorList>
    </citation>
    <scope>NUCLEOTIDE SEQUENCE</scope>
    <source>
        <strain evidence="2">F60SS</strain>
    </source>
</reference>
<reference evidence="2" key="1">
    <citation type="submission" date="2022-02" db="EMBL/GenBank/DDBJ databases">
        <authorList>
            <person name="Henning P.M."/>
            <person name="McCubbin A.G."/>
            <person name="Shore J.S."/>
        </authorList>
    </citation>
    <scope>NUCLEOTIDE SEQUENCE</scope>
    <source>
        <strain evidence="2">F60SS</strain>
        <tissue evidence="2">Leaves</tissue>
    </source>
</reference>
<dbReference type="AlphaFoldDB" id="A0A9Q0JRE7"/>